<protein>
    <submittedName>
        <fullName evidence="6">RTA1 like protein-domain-containing protein</fullName>
    </submittedName>
</protein>
<dbReference type="GeneID" id="98146381"/>
<feature type="transmembrane region" description="Helical" evidence="5">
    <location>
        <begin position="199"/>
        <end position="220"/>
    </location>
</feature>
<organism evidence="6 7">
    <name type="scientific">Aspergillus lucknowensis</name>
    <dbReference type="NCBI Taxonomy" id="176173"/>
    <lineage>
        <taxon>Eukaryota</taxon>
        <taxon>Fungi</taxon>
        <taxon>Dikarya</taxon>
        <taxon>Ascomycota</taxon>
        <taxon>Pezizomycotina</taxon>
        <taxon>Eurotiomycetes</taxon>
        <taxon>Eurotiomycetidae</taxon>
        <taxon>Eurotiales</taxon>
        <taxon>Aspergillaceae</taxon>
        <taxon>Aspergillus</taxon>
        <taxon>Aspergillus subgen. Nidulantes</taxon>
    </lineage>
</organism>
<keyword evidence="7" id="KW-1185">Reference proteome</keyword>
<dbReference type="Pfam" id="PF04479">
    <property type="entry name" value="RTA1"/>
    <property type="match status" value="1"/>
</dbReference>
<reference evidence="6 7" key="1">
    <citation type="submission" date="2024-07" db="EMBL/GenBank/DDBJ databases">
        <title>Section-level genome sequencing and comparative genomics of Aspergillus sections Usti and Cavernicolus.</title>
        <authorList>
            <consortium name="Lawrence Berkeley National Laboratory"/>
            <person name="Nybo J.L."/>
            <person name="Vesth T.C."/>
            <person name="Theobald S."/>
            <person name="Frisvad J.C."/>
            <person name="Larsen T.O."/>
            <person name="Kjaerboelling I."/>
            <person name="Rothschild-Mancinelli K."/>
            <person name="Lyhne E.K."/>
            <person name="Kogle M.E."/>
            <person name="Barry K."/>
            <person name="Clum A."/>
            <person name="Na H."/>
            <person name="Ledsgaard L."/>
            <person name="Lin J."/>
            <person name="Lipzen A."/>
            <person name="Kuo A."/>
            <person name="Riley R."/>
            <person name="Mondo S."/>
            <person name="Labutti K."/>
            <person name="Haridas S."/>
            <person name="Pangalinan J."/>
            <person name="Salamov A.A."/>
            <person name="Simmons B.A."/>
            <person name="Magnuson J.K."/>
            <person name="Chen J."/>
            <person name="Drula E."/>
            <person name="Henrissat B."/>
            <person name="Wiebenga A."/>
            <person name="Lubbers R.J."/>
            <person name="Gomes A.C."/>
            <person name="Macurrencykelacurrency M.R."/>
            <person name="Stajich J."/>
            <person name="Grigoriev I.V."/>
            <person name="Mortensen U.H."/>
            <person name="De Vries R.P."/>
            <person name="Baker S.E."/>
            <person name="Andersen M.R."/>
        </authorList>
    </citation>
    <scope>NUCLEOTIDE SEQUENCE [LARGE SCALE GENOMIC DNA]</scope>
    <source>
        <strain evidence="6 7">CBS 449.75</strain>
    </source>
</reference>
<keyword evidence="3 5" id="KW-1133">Transmembrane helix</keyword>
<feature type="transmembrane region" description="Helical" evidence="5">
    <location>
        <begin position="79"/>
        <end position="103"/>
    </location>
</feature>
<feature type="transmembrane region" description="Helical" evidence="5">
    <location>
        <begin position="157"/>
        <end position="178"/>
    </location>
</feature>
<feature type="transmembrane region" description="Helical" evidence="5">
    <location>
        <begin position="240"/>
        <end position="260"/>
    </location>
</feature>
<name>A0ABR4LN43_9EURO</name>
<sequence length="290" mass="32477">MATDDDNIYGYEPSIPAGGVFMLLFGLTTIWHGYQLFRARALYFIPFFIGGIFQIIGYLCRILSNGHTDSVTLYALQTVLILLAPALYAASIYMVLGRLIVFLHAEELSLVRVNWMTKIFVAGDVVSFFMQCGAGGLMSSDDADTRTLGENLTIVALVIQVVFFSFFLITSVLFHVRIRRVSTAKSREGVLHWTGDIRVKNWVTLLYALYTISGLILVRSVFRLVEFIDGYGGYLMTHEAFIFVFDGVPMFVVMVIMNLYHPCEVIQNGKGYIPRGNFDEVPLRGAAGEV</sequence>
<dbReference type="PANTHER" id="PTHR31465">
    <property type="entry name" value="PROTEIN RTA1-RELATED"/>
    <property type="match status" value="1"/>
</dbReference>
<evidence type="ECO:0000256" key="2">
    <source>
        <dbReference type="ARBA" id="ARBA00022692"/>
    </source>
</evidence>
<keyword evidence="4 5" id="KW-0472">Membrane</keyword>
<dbReference type="Proteomes" id="UP001610432">
    <property type="component" value="Unassembled WGS sequence"/>
</dbReference>
<proteinExistence type="predicted"/>
<gene>
    <name evidence="6" type="ORF">BJX67DRAFT_372856</name>
</gene>
<comment type="caution">
    <text evidence="6">The sequence shown here is derived from an EMBL/GenBank/DDBJ whole genome shotgun (WGS) entry which is preliminary data.</text>
</comment>
<feature type="transmembrane region" description="Helical" evidence="5">
    <location>
        <begin position="41"/>
        <end position="59"/>
    </location>
</feature>
<evidence type="ECO:0000256" key="3">
    <source>
        <dbReference type="ARBA" id="ARBA00022989"/>
    </source>
</evidence>
<keyword evidence="2 5" id="KW-0812">Transmembrane</keyword>
<evidence type="ECO:0000313" key="6">
    <source>
        <dbReference type="EMBL" id="KAL2865965.1"/>
    </source>
</evidence>
<evidence type="ECO:0000256" key="5">
    <source>
        <dbReference type="SAM" id="Phobius"/>
    </source>
</evidence>
<dbReference type="InterPro" id="IPR007568">
    <property type="entry name" value="RTA1"/>
</dbReference>
<dbReference type="RefSeq" id="XP_070884944.1">
    <property type="nucleotide sequence ID" value="XM_071031309.1"/>
</dbReference>
<dbReference type="PANTHER" id="PTHR31465:SF35">
    <property type="entry name" value="RTA1 DOMAIN PROTEIN-RELATED"/>
    <property type="match status" value="1"/>
</dbReference>
<comment type="subcellular location">
    <subcellularLocation>
        <location evidence="1">Membrane</location>
        <topology evidence="1">Multi-pass membrane protein</topology>
    </subcellularLocation>
</comment>
<feature type="transmembrane region" description="Helical" evidence="5">
    <location>
        <begin position="15"/>
        <end position="34"/>
    </location>
</feature>
<accession>A0ABR4LN43</accession>
<feature type="transmembrane region" description="Helical" evidence="5">
    <location>
        <begin position="115"/>
        <end position="137"/>
    </location>
</feature>
<evidence type="ECO:0000256" key="1">
    <source>
        <dbReference type="ARBA" id="ARBA00004141"/>
    </source>
</evidence>
<evidence type="ECO:0000256" key="4">
    <source>
        <dbReference type="ARBA" id="ARBA00023136"/>
    </source>
</evidence>
<dbReference type="EMBL" id="JBFXLQ010000028">
    <property type="protein sequence ID" value="KAL2865965.1"/>
    <property type="molecule type" value="Genomic_DNA"/>
</dbReference>
<evidence type="ECO:0000313" key="7">
    <source>
        <dbReference type="Proteomes" id="UP001610432"/>
    </source>
</evidence>